<keyword evidence="1" id="KW-0812">Transmembrane</keyword>
<evidence type="ECO:0000256" key="1">
    <source>
        <dbReference type="SAM" id="Phobius"/>
    </source>
</evidence>
<dbReference type="RefSeq" id="WP_207900992.1">
    <property type="nucleotide sequence ID" value="NZ_JANKBG010000008.1"/>
</dbReference>
<organism evidence="2 3">
    <name type="scientific">Longicatena caecimuris</name>
    <dbReference type="NCBI Taxonomy" id="1796635"/>
    <lineage>
        <taxon>Bacteria</taxon>
        <taxon>Bacillati</taxon>
        <taxon>Bacillota</taxon>
        <taxon>Erysipelotrichia</taxon>
        <taxon>Erysipelotrichales</taxon>
        <taxon>Erysipelotrichaceae</taxon>
        <taxon>Longicatena</taxon>
    </lineage>
</organism>
<dbReference type="Proteomes" id="UP000295773">
    <property type="component" value="Unassembled WGS sequence"/>
</dbReference>
<feature type="transmembrane region" description="Helical" evidence="1">
    <location>
        <begin position="328"/>
        <end position="351"/>
    </location>
</feature>
<feature type="transmembrane region" description="Helical" evidence="1">
    <location>
        <begin position="790"/>
        <end position="812"/>
    </location>
</feature>
<feature type="transmembrane region" description="Helical" evidence="1">
    <location>
        <begin position="389"/>
        <end position="409"/>
    </location>
</feature>
<dbReference type="AlphaFoldDB" id="A0A4R3TGD4"/>
<sequence>MKNFTNLSFYRTFAKDEIKHNPKRRVHRSALFFLTFCMLLIGNGCLSYIRTQQRQAFAHYGEWNRVIFNVEQKDVETAKKANLDTVLPLPSLGQIMVKNQDGYAQIGEVSQYTKEAMDLFHLELLDGSYPQKNNDIIIEADVLSYLGYSYQLHQSIQLLLSDGKMHKFYLTGIIKPYRSMWNVQDSNSLSAAFVKAKGSLSSLWLKDVRVNEDYPSIPGVSAINTYAYDNMVWLNGNSSRFLIGMMFALCMILVFMYFIIRDILMSYEKEDHILKQLGASRKQIRWIRFWFFIYLLRLPILCAYLLYYGGSALGSDLLNDTLHIEVVASWYVGGIFLLGLLLTILLANLLTNRKQEKMIKKTHIHKLTIRHPWKKITPWRLAWRNLTTLSHHTVIIIVLHVIVLSTFLLCIQTQANAYMQWQDYQKRRGIGDYRASFNVNPESKRIRELDITGLKSIPHVTSVRAFHIRSDIKISYANMQQETCLKDYRTYYHYTNVIPDTHNTYATLIAINEDTTVIPIMRKYLNFDEKAFLNGDLAIINTEAFIFKKNTGSKNGYSTTDYLLADGTREQAKQDGGNYHEIQYIHKGTMLTLTGKHTMQIKALPMKNKFSDMVDALGEDSGIPFTIFLSEKGYANIMGEHLGYQSLVAETDKKADYHHTDQQVMNILSRYGDLHITNSRLEEEIHQQKFLQTVLLYGVIEVFICFLWLLLLSNQYRLQQAYLDVEHKLLRILGVSKFYLLCIAFLEAIVQAIISLIITACLYWLYEKIYHPLTTLGAPSSPYYLPASLIWHHHVPLLCILLISFLSLSILLKGKVGQEKGRDSNEIA</sequence>
<feature type="transmembrane region" description="Helical" evidence="1">
    <location>
        <begin position="738"/>
        <end position="766"/>
    </location>
</feature>
<accession>A0A4R3TGD4</accession>
<name>A0A4R3TGD4_9FIRM</name>
<feature type="transmembrane region" description="Helical" evidence="1">
    <location>
        <begin position="289"/>
        <end position="308"/>
    </location>
</feature>
<gene>
    <name evidence="2" type="ORF">EDD61_10886</name>
</gene>
<feature type="transmembrane region" description="Helical" evidence="1">
    <location>
        <begin position="694"/>
        <end position="712"/>
    </location>
</feature>
<evidence type="ECO:0008006" key="4">
    <source>
        <dbReference type="Google" id="ProtNLM"/>
    </source>
</evidence>
<protein>
    <recommendedName>
        <fullName evidence="4">FtsX-like permease family protein</fullName>
    </recommendedName>
</protein>
<proteinExistence type="predicted"/>
<keyword evidence="3" id="KW-1185">Reference proteome</keyword>
<evidence type="ECO:0000313" key="3">
    <source>
        <dbReference type="Proteomes" id="UP000295773"/>
    </source>
</evidence>
<feature type="transmembrane region" description="Helical" evidence="1">
    <location>
        <begin position="241"/>
        <end position="260"/>
    </location>
</feature>
<keyword evidence="1" id="KW-0472">Membrane</keyword>
<comment type="caution">
    <text evidence="2">The sequence shown here is derived from an EMBL/GenBank/DDBJ whole genome shotgun (WGS) entry which is preliminary data.</text>
</comment>
<keyword evidence="1" id="KW-1133">Transmembrane helix</keyword>
<reference evidence="2 3" key="1">
    <citation type="submission" date="2019-03" db="EMBL/GenBank/DDBJ databases">
        <title>Genomic Encyclopedia of Type Strains, Phase IV (KMG-IV): sequencing the most valuable type-strain genomes for metagenomic binning, comparative biology and taxonomic classification.</title>
        <authorList>
            <person name="Goeker M."/>
        </authorList>
    </citation>
    <scope>NUCLEOTIDE SEQUENCE [LARGE SCALE GENOMIC DNA]</scope>
    <source>
        <strain evidence="2 3">DSM 29481</strain>
    </source>
</reference>
<feature type="transmembrane region" description="Helical" evidence="1">
    <location>
        <begin position="29"/>
        <end position="49"/>
    </location>
</feature>
<dbReference type="EMBL" id="SMBP01000008">
    <property type="protein sequence ID" value="TCU60227.1"/>
    <property type="molecule type" value="Genomic_DNA"/>
</dbReference>
<evidence type="ECO:0000313" key="2">
    <source>
        <dbReference type="EMBL" id="TCU60227.1"/>
    </source>
</evidence>